<dbReference type="GeneID" id="70186117"/>
<organism evidence="2 3">
    <name type="scientific">Microdochium trichocladiopsis</name>
    <dbReference type="NCBI Taxonomy" id="1682393"/>
    <lineage>
        <taxon>Eukaryota</taxon>
        <taxon>Fungi</taxon>
        <taxon>Dikarya</taxon>
        <taxon>Ascomycota</taxon>
        <taxon>Pezizomycotina</taxon>
        <taxon>Sordariomycetes</taxon>
        <taxon>Xylariomycetidae</taxon>
        <taxon>Xylariales</taxon>
        <taxon>Microdochiaceae</taxon>
        <taxon>Microdochium</taxon>
    </lineage>
</organism>
<keyword evidence="3" id="KW-1185">Reference proteome</keyword>
<protein>
    <submittedName>
        <fullName evidence="2">Uncharacterized protein</fullName>
    </submittedName>
</protein>
<evidence type="ECO:0000313" key="2">
    <source>
        <dbReference type="EMBL" id="KAH7035711.1"/>
    </source>
</evidence>
<dbReference type="Proteomes" id="UP000756346">
    <property type="component" value="Unassembled WGS sequence"/>
</dbReference>
<dbReference type="RefSeq" id="XP_046015804.1">
    <property type="nucleotide sequence ID" value="XM_046156571.1"/>
</dbReference>
<feature type="region of interest" description="Disordered" evidence="1">
    <location>
        <begin position="1"/>
        <end position="319"/>
    </location>
</feature>
<name>A0A9P8YEY3_9PEZI</name>
<evidence type="ECO:0000256" key="1">
    <source>
        <dbReference type="SAM" id="MobiDB-lite"/>
    </source>
</evidence>
<dbReference type="AlphaFoldDB" id="A0A9P8YEY3"/>
<evidence type="ECO:0000313" key="3">
    <source>
        <dbReference type="Proteomes" id="UP000756346"/>
    </source>
</evidence>
<feature type="compositionally biased region" description="Basic and acidic residues" evidence="1">
    <location>
        <begin position="112"/>
        <end position="127"/>
    </location>
</feature>
<feature type="compositionally biased region" description="Low complexity" evidence="1">
    <location>
        <begin position="304"/>
        <end position="319"/>
    </location>
</feature>
<feature type="compositionally biased region" description="Low complexity" evidence="1">
    <location>
        <begin position="12"/>
        <end position="26"/>
    </location>
</feature>
<feature type="compositionally biased region" description="Polar residues" evidence="1">
    <location>
        <begin position="93"/>
        <end position="111"/>
    </location>
</feature>
<sequence length="319" mass="34599">MTRRHRSRSRYEYSSSSSGSSSRHVPPSVPSPPESDFRRWTSRDEENLEAMRARLRELQMGSTLGGPAGLPSWSHSSSGGGSYRSGRSRPSYTDDSSGYAGTSIYTPSRSSYDTRDYEYDTADERSRSSGSSSGTVRYSNYGSGSSRSSGRAPDASGGFWTTTRIERYNAYPSRSGRGRQSSSSSQSSRDPPMYSSRDSSSYGDYVPSYRSSARSRASSFSAPPGLHSSLSASGSRYLGSYSGGPSGSPSGNPGAYTANISRPRIVVAEEPDDVSERYYARPGTPGEWSPTPTQRRRYPSPTRSISPDVYSDSSSSDSW</sequence>
<dbReference type="EMBL" id="JAGTJQ010000003">
    <property type="protein sequence ID" value="KAH7035711.1"/>
    <property type="molecule type" value="Genomic_DNA"/>
</dbReference>
<feature type="compositionally biased region" description="Low complexity" evidence="1">
    <location>
        <begin position="247"/>
        <end position="256"/>
    </location>
</feature>
<comment type="caution">
    <text evidence="2">The sequence shown here is derived from an EMBL/GenBank/DDBJ whole genome shotgun (WGS) entry which is preliminary data.</text>
</comment>
<feature type="compositionally biased region" description="Low complexity" evidence="1">
    <location>
        <begin position="173"/>
        <end position="240"/>
    </location>
</feature>
<feature type="compositionally biased region" description="Basic and acidic residues" evidence="1">
    <location>
        <begin position="35"/>
        <end position="57"/>
    </location>
</feature>
<proteinExistence type="predicted"/>
<accession>A0A9P8YEY3</accession>
<reference evidence="2" key="1">
    <citation type="journal article" date="2021" name="Nat. Commun.">
        <title>Genetic determinants of endophytism in the Arabidopsis root mycobiome.</title>
        <authorList>
            <person name="Mesny F."/>
            <person name="Miyauchi S."/>
            <person name="Thiergart T."/>
            <person name="Pickel B."/>
            <person name="Atanasova L."/>
            <person name="Karlsson M."/>
            <person name="Huettel B."/>
            <person name="Barry K.W."/>
            <person name="Haridas S."/>
            <person name="Chen C."/>
            <person name="Bauer D."/>
            <person name="Andreopoulos W."/>
            <person name="Pangilinan J."/>
            <person name="LaButti K."/>
            <person name="Riley R."/>
            <person name="Lipzen A."/>
            <person name="Clum A."/>
            <person name="Drula E."/>
            <person name="Henrissat B."/>
            <person name="Kohler A."/>
            <person name="Grigoriev I.V."/>
            <person name="Martin F.M."/>
            <person name="Hacquard S."/>
        </authorList>
    </citation>
    <scope>NUCLEOTIDE SEQUENCE</scope>
    <source>
        <strain evidence="2">MPI-CAGE-CH-0230</strain>
    </source>
</reference>
<gene>
    <name evidence="2" type="ORF">B0I36DRAFT_347448</name>
</gene>
<feature type="compositionally biased region" description="Low complexity" evidence="1">
    <location>
        <begin position="142"/>
        <end position="158"/>
    </location>
</feature>